<gene>
    <name evidence="2" type="ORF">BRENAR_LOCUS2429</name>
</gene>
<organism evidence="2 3">
    <name type="scientific">Brettanomyces naardenensis</name>
    <name type="common">Yeast</name>
    <dbReference type="NCBI Taxonomy" id="13370"/>
    <lineage>
        <taxon>Eukaryota</taxon>
        <taxon>Fungi</taxon>
        <taxon>Dikarya</taxon>
        <taxon>Ascomycota</taxon>
        <taxon>Saccharomycotina</taxon>
        <taxon>Pichiomycetes</taxon>
        <taxon>Pichiales</taxon>
        <taxon>Pichiaceae</taxon>
        <taxon>Brettanomyces</taxon>
    </lineage>
</organism>
<dbReference type="AlphaFoldDB" id="A0A448YLD6"/>
<keyword evidence="3" id="KW-1185">Reference proteome</keyword>
<evidence type="ECO:0000256" key="1">
    <source>
        <dbReference type="SAM" id="MobiDB-lite"/>
    </source>
</evidence>
<name>A0A448YLD6_BRENA</name>
<dbReference type="Proteomes" id="UP000290900">
    <property type="component" value="Unassembled WGS sequence"/>
</dbReference>
<proteinExistence type="predicted"/>
<sequence>MVLLEIPCSVLVPQDKVEKRLNVAIKKSAARILLRTANKCGEAGWLNYKNLMKSFGEQTSCRPVASQLRPDPSVASSLFSSPYRDNSNP</sequence>
<accession>A0A448YLD6</accession>
<dbReference type="InParanoid" id="A0A448YLD6"/>
<feature type="region of interest" description="Disordered" evidence="1">
    <location>
        <begin position="64"/>
        <end position="89"/>
    </location>
</feature>
<evidence type="ECO:0000313" key="3">
    <source>
        <dbReference type="Proteomes" id="UP000290900"/>
    </source>
</evidence>
<feature type="compositionally biased region" description="Polar residues" evidence="1">
    <location>
        <begin position="74"/>
        <end position="89"/>
    </location>
</feature>
<reference evidence="2 3" key="1">
    <citation type="submission" date="2018-12" db="EMBL/GenBank/DDBJ databases">
        <authorList>
            <person name="Tiukova I."/>
            <person name="Dainat J."/>
        </authorList>
    </citation>
    <scope>NUCLEOTIDE SEQUENCE [LARGE SCALE GENOMIC DNA]</scope>
</reference>
<dbReference type="EMBL" id="CAACVR010000012">
    <property type="protein sequence ID" value="VEU21696.1"/>
    <property type="molecule type" value="Genomic_DNA"/>
</dbReference>
<protein>
    <submittedName>
        <fullName evidence="2">DEKNAAC102543</fullName>
    </submittedName>
</protein>
<evidence type="ECO:0000313" key="2">
    <source>
        <dbReference type="EMBL" id="VEU21696.1"/>
    </source>
</evidence>